<dbReference type="GeneID" id="30921928"/>
<organism evidence="4 5">
    <name type="scientific">Natronobacterium lacisalsi AJ5</name>
    <dbReference type="NCBI Taxonomy" id="358396"/>
    <lineage>
        <taxon>Archaea</taxon>
        <taxon>Methanobacteriati</taxon>
        <taxon>Methanobacteriota</taxon>
        <taxon>Stenosarchaea group</taxon>
        <taxon>Halobacteria</taxon>
        <taxon>Halobacteriales</taxon>
        <taxon>Natrialbaceae</taxon>
        <taxon>Natronobacterium</taxon>
    </lineage>
</organism>
<dbReference type="KEGG" id="hlc:CHINAEXTREME12350"/>
<accession>M0LHP7</accession>
<dbReference type="InterPro" id="IPR047137">
    <property type="entry name" value="ORF3"/>
</dbReference>
<dbReference type="Gene3D" id="3.30.530.20">
    <property type="match status" value="1"/>
</dbReference>
<reference evidence="3 6" key="1">
    <citation type="journal article" date="2011" name="J. Bacteriol.">
        <title>Genome sequence of Halobiforma lacisalsi AJ5, an extremely halophilic archaeon which harbors a bop gene.</title>
        <authorList>
            <person name="Jiang X."/>
            <person name="Wang S."/>
            <person name="Cheng H."/>
            <person name="Huo Y."/>
            <person name="Zhang X."/>
            <person name="Zhu X."/>
            <person name="Han X."/>
            <person name="Ni P."/>
            <person name="Wu M."/>
        </authorList>
    </citation>
    <scope>NUCLEOTIDE SEQUENCE [LARGE SCALE GENOMIC DNA]</scope>
    <source>
        <strain evidence="3 6">AJ5</strain>
    </source>
</reference>
<dbReference type="PANTHER" id="PTHR33824:SF7">
    <property type="entry name" value="POLYKETIDE CYCLASE_DEHYDRASE AND LIPID TRANSPORT SUPERFAMILY PROTEIN"/>
    <property type="match status" value="1"/>
</dbReference>
<name>M0LHP7_NATLA</name>
<evidence type="ECO:0000313" key="4">
    <source>
        <dbReference type="EMBL" id="EMA33041.1"/>
    </source>
</evidence>
<gene>
    <name evidence="4" type="ORF">C445_09645</name>
    <name evidence="3" type="ORF">CHINAEXTREME_12350</name>
</gene>
<dbReference type="PANTHER" id="PTHR33824">
    <property type="entry name" value="POLYKETIDE CYCLASE/DEHYDRASE AND LIPID TRANSPORT SUPERFAMILY PROTEIN"/>
    <property type="match status" value="1"/>
</dbReference>
<proteinExistence type="predicted"/>
<evidence type="ECO:0000313" key="5">
    <source>
        <dbReference type="Proteomes" id="UP000011555"/>
    </source>
</evidence>
<evidence type="ECO:0000313" key="6">
    <source>
        <dbReference type="Proteomes" id="UP000186547"/>
    </source>
</evidence>
<dbReference type="Pfam" id="PF11127">
    <property type="entry name" value="YgaP-like_TM"/>
    <property type="match status" value="1"/>
</dbReference>
<dbReference type="STRING" id="358396.CHINAEXTREME_12350"/>
<dbReference type="eggNOG" id="arCOG04604">
    <property type="taxonomic scope" value="Archaea"/>
</dbReference>
<dbReference type="SUPFAM" id="SSF55961">
    <property type="entry name" value="Bet v1-like"/>
    <property type="match status" value="1"/>
</dbReference>
<evidence type="ECO:0000256" key="1">
    <source>
        <dbReference type="SAM" id="MobiDB-lite"/>
    </source>
</evidence>
<dbReference type="Proteomes" id="UP000011555">
    <property type="component" value="Unassembled WGS sequence"/>
</dbReference>
<dbReference type="RefSeq" id="WP_007141648.1">
    <property type="nucleotide sequence ID" value="NZ_AOLZ01000038.1"/>
</dbReference>
<feature type="compositionally biased region" description="Basic and acidic residues" evidence="1">
    <location>
        <begin position="10"/>
        <end position="25"/>
    </location>
</feature>
<sequence>MTADSSETAFDERTAPPDRRSRATDEPNVGRWERVASAAIGGALVVRGLRDRSLSGASTAAVGAALVTRGLTGRSRLYRLLDTDGDAGEGLALEAAYDERKPTVARSIIVGQPAAELTEYWRDPDHLDRIAGRFADVSGDPAAEERHHWRADAPLGRSLEWEALLVEDEPGDRLRWQSLEGAPIGYECTISFEPAPGDRGTLVDLEIEYDPPGGPIGDAVLSRFGTPVDLVAGESLRRFKSLAETGEIPSVEANPSGRGRGDLV</sequence>
<dbReference type="CDD" id="cd07817">
    <property type="entry name" value="SRPBCC_8"/>
    <property type="match status" value="1"/>
</dbReference>
<reference evidence="3" key="3">
    <citation type="submission" date="2017-01" db="EMBL/GenBank/DDBJ databases">
        <authorList>
            <person name="Mah S.A."/>
            <person name="Swanson W.J."/>
            <person name="Moy G.W."/>
            <person name="Vacquier V.D."/>
        </authorList>
    </citation>
    <scope>NUCLEOTIDE SEQUENCE</scope>
    <source>
        <strain evidence="3">AJ5</strain>
    </source>
</reference>
<dbReference type="InterPro" id="IPR021309">
    <property type="entry name" value="YgaP-like_TM"/>
</dbReference>
<feature type="region of interest" description="Disordered" evidence="1">
    <location>
        <begin position="1"/>
        <end position="29"/>
    </location>
</feature>
<dbReference type="InterPro" id="IPR023393">
    <property type="entry name" value="START-like_dom_sf"/>
</dbReference>
<reference evidence="4 5" key="2">
    <citation type="journal article" date="2014" name="PLoS Genet.">
        <title>Phylogenetically driven sequencing of extremely halophilic archaea reveals strategies for static and dynamic osmo-response.</title>
        <authorList>
            <person name="Becker E.A."/>
            <person name="Seitzer P.M."/>
            <person name="Tritt A."/>
            <person name="Larsen D."/>
            <person name="Krusor M."/>
            <person name="Yao A.I."/>
            <person name="Wu D."/>
            <person name="Madern D."/>
            <person name="Eisen J.A."/>
            <person name="Darling A.E."/>
            <person name="Facciotti M.T."/>
        </authorList>
    </citation>
    <scope>NUCLEOTIDE SEQUENCE [LARGE SCALE GENOMIC DNA]</scope>
    <source>
        <strain evidence="4 5">AJ5</strain>
    </source>
</reference>
<evidence type="ECO:0000313" key="3">
    <source>
        <dbReference type="EMBL" id="APW98515.1"/>
    </source>
</evidence>
<evidence type="ECO:0000259" key="2">
    <source>
        <dbReference type="Pfam" id="PF11127"/>
    </source>
</evidence>
<dbReference type="InterPro" id="IPR019587">
    <property type="entry name" value="Polyketide_cyclase/dehydratase"/>
</dbReference>
<dbReference type="PATRIC" id="fig|358396.7.peg.1955"/>
<dbReference type="Pfam" id="PF10604">
    <property type="entry name" value="Polyketide_cyc2"/>
    <property type="match status" value="1"/>
</dbReference>
<dbReference type="EMBL" id="CP019285">
    <property type="protein sequence ID" value="APW98515.1"/>
    <property type="molecule type" value="Genomic_DNA"/>
</dbReference>
<protein>
    <submittedName>
        <fullName evidence="4">Cyclase</fullName>
    </submittedName>
</protein>
<dbReference type="AlphaFoldDB" id="M0LHP7"/>
<dbReference type="EMBL" id="AOLZ01000038">
    <property type="protein sequence ID" value="EMA33041.1"/>
    <property type="molecule type" value="Genomic_DNA"/>
</dbReference>
<dbReference type="Proteomes" id="UP000186547">
    <property type="component" value="Chromosome"/>
</dbReference>
<keyword evidence="5" id="KW-1185">Reference proteome</keyword>
<feature type="domain" description="Inner membrane protein YgaP-like transmembrane" evidence="2">
    <location>
        <begin position="27"/>
        <end position="82"/>
    </location>
</feature>